<feature type="domain" description="Cytochrome c-type biogenesis protein H TPR" evidence="3">
    <location>
        <begin position="166"/>
        <end position="277"/>
    </location>
</feature>
<evidence type="ECO:0000259" key="3">
    <source>
        <dbReference type="Pfam" id="PF23914"/>
    </source>
</evidence>
<dbReference type="InterPro" id="IPR056413">
    <property type="entry name" value="TPR_CcmH_CycH"/>
</dbReference>
<organism evidence="4 5">
    <name type="scientific">Henriciella mobilis</name>
    <dbReference type="NCBI Taxonomy" id="2305467"/>
    <lineage>
        <taxon>Bacteria</taxon>
        <taxon>Pseudomonadati</taxon>
        <taxon>Pseudomonadota</taxon>
        <taxon>Alphaproteobacteria</taxon>
        <taxon>Hyphomonadales</taxon>
        <taxon>Hyphomonadaceae</taxon>
        <taxon>Henriciella</taxon>
    </lineage>
</organism>
<dbReference type="PROSITE" id="PS50005">
    <property type="entry name" value="TPR"/>
    <property type="match status" value="2"/>
</dbReference>
<dbReference type="InterPro" id="IPR026634">
    <property type="entry name" value="TPST-like"/>
</dbReference>
<dbReference type="Pfam" id="PF13432">
    <property type="entry name" value="TPR_16"/>
    <property type="match status" value="3"/>
</dbReference>
<dbReference type="PANTHER" id="PTHR12788">
    <property type="entry name" value="PROTEIN-TYROSINE SULFOTRANSFERASE 2"/>
    <property type="match status" value="1"/>
</dbReference>
<name>A0A399RD51_9PROT</name>
<dbReference type="PANTHER" id="PTHR12788:SF10">
    <property type="entry name" value="PROTEIN-TYROSINE SULFOTRANSFERASE"/>
    <property type="match status" value="1"/>
</dbReference>
<dbReference type="InterPro" id="IPR019734">
    <property type="entry name" value="TPR_rpt"/>
</dbReference>
<dbReference type="GO" id="GO:0008476">
    <property type="term" value="F:protein-tyrosine sulfotransferase activity"/>
    <property type="evidence" value="ECO:0007669"/>
    <property type="project" value="InterPro"/>
</dbReference>
<comment type="caution">
    <text evidence="4">The sequence shown here is derived from an EMBL/GenBank/DDBJ whole genome shotgun (WGS) entry which is preliminary data.</text>
</comment>
<sequence>MTSQATPIADALKAMRAAMQAGQFDDAARQADALLADHPDNQDALYMAAATARYLGQDDRAFNLLGRLKRVAPDFGRAFQEEGHLHRKRGDTAAALTAYQRAVRYNPALNASWTAMAELHDSLGNPKAAAEARAQADRLKALPRELLAVTNYIHEGKLLQAERIARAFMQQNPKHIEGMRLLADIGTRLGVHEDADFLLETAIQLAPDNPQLKIDYIQVLRKRQKYEAALAQAEALLKHDPNSPVFKSLFAIESMQAGDYDTALAIFDDVLETMPDDLATLTSRGHALKTAGETDKAIASYKRATEVEPLHGDAWYALANLKTFSFSDADIDAMLRAKKDPNLSYMGRIHVSFALGKALEDRGDYDAAFEHYAEGNQLKKLQTRYTTEQMHEEFEAQKRHCTAELFETRAGVGHDDPAPIFILGLPRAGSTLIEQILASHSQVDGTLELPNILSLAHRLRGRKQVSDRDRYPRVLHELPDEEFEKLGRDYIENTAIHRKGAPFFTDKMPNNFRHIGLIHMILPNAKIIDARREPMACCFSGFKQLFAEGQEFSYSLEDIGNYYRGYVDLMAHWDRVLPGKVLRVQHEDVVADLEGQVRRLLDYCGLPFEQACVDFHKTKRAVRTASSEQVRQPISASGLDQWRHFEDHLGPLKEALGPALETYSSQ</sequence>
<proteinExistence type="predicted"/>
<keyword evidence="1 4" id="KW-0808">Transferase</keyword>
<evidence type="ECO:0000256" key="2">
    <source>
        <dbReference type="PROSITE-ProRule" id="PRU00339"/>
    </source>
</evidence>
<reference evidence="4 5" key="1">
    <citation type="submission" date="2018-08" db="EMBL/GenBank/DDBJ databases">
        <title>Henriciella mobilis sp. nov., isolated from seawater.</title>
        <authorList>
            <person name="Cheng H."/>
            <person name="Wu Y.-H."/>
            <person name="Xu X.-W."/>
            <person name="Guo L.-L."/>
        </authorList>
    </citation>
    <scope>NUCLEOTIDE SEQUENCE [LARGE SCALE GENOMIC DNA]</scope>
    <source>
        <strain evidence="4 5">JN25</strain>
    </source>
</reference>
<dbReference type="Pfam" id="PF13469">
    <property type="entry name" value="Sulfotransfer_3"/>
    <property type="match status" value="1"/>
</dbReference>
<dbReference type="Pfam" id="PF23914">
    <property type="entry name" value="TPR_CcmH_CycH"/>
    <property type="match status" value="1"/>
</dbReference>
<dbReference type="SUPFAM" id="SSF48452">
    <property type="entry name" value="TPR-like"/>
    <property type="match status" value="2"/>
</dbReference>
<dbReference type="SMART" id="SM00028">
    <property type="entry name" value="TPR"/>
    <property type="match status" value="6"/>
</dbReference>
<keyword evidence="2" id="KW-0802">TPR repeat</keyword>
<gene>
    <name evidence="4" type="ORF">D1223_10490</name>
</gene>
<dbReference type="Gene3D" id="1.25.40.10">
    <property type="entry name" value="Tetratricopeptide repeat domain"/>
    <property type="match status" value="2"/>
</dbReference>
<feature type="repeat" description="TPR" evidence="2">
    <location>
        <begin position="76"/>
        <end position="109"/>
    </location>
</feature>
<dbReference type="InterPro" id="IPR011990">
    <property type="entry name" value="TPR-like_helical_dom_sf"/>
</dbReference>
<dbReference type="OrthoDB" id="9800698at2"/>
<accession>A0A399RD51</accession>
<dbReference type="Gene3D" id="3.40.50.300">
    <property type="entry name" value="P-loop containing nucleotide triphosphate hydrolases"/>
    <property type="match status" value="1"/>
</dbReference>
<protein>
    <submittedName>
        <fullName evidence="4">Sulfotransferase family protein</fullName>
    </submittedName>
</protein>
<feature type="repeat" description="TPR" evidence="2">
    <location>
        <begin position="278"/>
        <end position="311"/>
    </location>
</feature>
<evidence type="ECO:0000313" key="5">
    <source>
        <dbReference type="Proteomes" id="UP000266385"/>
    </source>
</evidence>
<dbReference type="RefSeq" id="WP_119376384.1">
    <property type="nucleotide sequence ID" value="NZ_QWFX01000013.1"/>
</dbReference>
<evidence type="ECO:0000256" key="1">
    <source>
        <dbReference type="ARBA" id="ARBA00022679"/>
    </source>
</evidence>
<dbReference type="Proteomes" id="UP000266385">
    <property type="component" value="Unassembled WGS sequence"/>
</dbReference>
<dbReference type="AlphaFoldDB" id="A0A399RD51"/>
<dbReference type="EMBL" id="QWFX01000013">
    <property type="protein sequence ID" value="RIJ27845.1"/>
    <property type="molecule type" value="Genomic_DNA"/>
</dbReference>
<dbReference type="InterPro" id="IPR027417">
    <property type="entry name" value="P-loop_NTPase"/>
</dbReference>
<dbReference type="SUPFAM" id="SSF52540">
    <property type="entry name" value="P-loop containing nucleoside triphosphate hydrolases"/>
    <property type="match status" value="1"/>
</dbReference>
<evidence type="ECO:0000313" key="4">
    <source>
        <dbReference type="EMBL" id="RIJ27845.1"/>
    </source>
</evidence>
<keyword evidence="5" id="KW-1185">Reference proteome</keyword>